<dbReference type="Pfam" id="PF02671">
    <property type="entry name" value="PAH"/>
    <property type="match status" value="3"/>
</dbReference>
<keyword evidence="4 5" id="KW-0539">Nucleus</keyword>
<accession>A0A251RUQ4</accession>
<comment type="subcellular location">
    <subcellularLocation>
        <location evidence="1 5">Nucleus</location>
    </subcellularLocation>
</comment>
<dbReference type="Pfam" id="PF08295">
    <property type="entry name" value="Sin3_corepress"/>
    <property type="match status" value="1"/>
</dbReference>
<dbReference type="InterPro" id="IPR031693">
    <property type="entry name" value="Sin3_C"/>
</dbReference>
<dbReference type="GO" id="GO:0000118">
    <property type="term" value="C:histone deacetylase complex"/>
    <property type="evidence" value="ECO:0000318"/>
    <property type="project" value="GO_Central"/>
</dbReference>
<dbReference type="Pfam" id="PF16879">
    <property type="entry name" value="Sin3a_C"/>
    <property type="match status" value="1"/>
</dbReference>
<evidence type="ECO:0000256" key="3">
    <source>
        <dbReference type="ARBA" id="ARBA00022737"/>
    </source>
</evidence>
<dbReference type="STRING" id="4232.A0A251RUQ4"/>
<evidence type="ECO:0000313" key="9">
    <source>
        <dbReference type="EMBL" id="OTF88188.1"/>
    </source>
</evidence>
<dbReference type="FunFam" id="1.20.1160.11:FF:000003">
    <property type="entry name" value="Paired amphipathic helix SIN3-like protein"/>
    <property type="match status" value="1"/>
</dbReference>
<feature type="region of interest" description="Disordered" evidence="6">
    <location>
        <begin position="507"/>
        <end position="538"/>
    </location>
</feature>
<dbReference type="GO" id="GO:0000785">
    <property type="term" value="C:chromatin"/>
    <property type="evidence" value="ECO:0000318"/>
    <property type="project" value="GO_Central"/>
</dbReference>
<dbReference type="InterPro" id="IPR039774">
    <property type="entry name" value="Sin3-like"/>
</dbReference>
<dbReference type="AlphaFoldDB" id="A0A251RUQ4"/>
<evidence type="ECO:0000313" key="10">
    <source>
        <dbReference type="Proteomes" id="UP000215914"/>
    </source>
</evidence>
<dbReference type="EMBL" id="CM007906">
    <property type="protein sequence ID" value="OTF88188.1"/>
    <property type="molecule type" value="Genomic_DNA"/>
</dbReference>
<name>A0A251RUQ4_HELAN</name>
<reference evidence="9" key="2">
    <citation type="submission" date="2017-02" db="EMBL/GenBank/DDBJ databases">
        <title>Sunflower complete genome.</title>
        <authorList>
            <person name="Langlade N."/>
            <person name="Munos S."/>
        </authorList>
    </citation>
    <scope>NUCLEOTIDE SEQUENCE [LARGE SCALE GENOMIC DNA]</scope>
    <source>
        <tissue evidence="9">Leaves</tissue>
    </source>
</reference>
<evidence type="ECO:0000256" key="1">
    <source>
        <dbReference type="ARBA" id="ARBA00004123"/>
    </source>
</evidence>
<dbReference type="SUPFAM" id="SSF47762">
    <property type="entry name" value="PAH2 domain"/>
    <property type="match status" value="3"/>
</dbReference>
<dbReference type="SMART" id="SM00761">
    <property type="entry name" value="HDAC_interact"/>
    <property type="match status" value="1"/>
</dbReference>
<dbReference type="PANTHER" id="PTHR12346">
    <property type="entry name" value="SIN3B-RELATED"/>
    <property type="match status" value="1"/>
</dbReference>
<evidence type="ECO:0000313" key="8">
    <source>
        <dbReference type="EMBL" id="KAF5757760.1"/>
    </source>
</evidence>
<sequence length="1225" mass="141991">MILHEFKLNSSVFISFQTKRTENALKNRERINNSESTRNKKTSTGPSLFTLFLLRYTHATHLQLRVSIYIQYNFLIRITYTHKHNQSLSKFSPQHIASTSALHSTTHNQNSYVYSIHTHICTYSFSNFEVNLQQSCRIRRSLTVKMKRSRNDDVSACGGPVAHPIETERSGRPQVAGGVRAHKLTNDDALAYLKKVKDTFRDDNEKYEEFLDVMKGYRAQRVDTTGVVAKVKELFEGHRELISGFNAFLPKGYEIVLSQEDAPQAKRVVDFDEAMQFVHKMRMRFQGDDHIYKSFLDILNQYRNATKTVSEVHQEVAALLHNQPDLLNDFTNFLPDSSAASDRYVHSSRTHKPHLGDRSSPVGTIKPLHSENKDIASHDDCHSANHDVSADTAETYHDKVRHSQDNHEMNSVTHKHKSASTLEDTVTELFHKDMREQVISLRTKVKEKLQNSDDYQAFLKCIMHYRTENITRPQLQSLVNDLLEANPDLMEEVSEFIDHGERNGSLWSDHLPGSLHDQDRDNDKDHDKDETNSCHDVNNEYQAKPIHELDLSDCEQCTPSYRLLPKNYPIPSVSHRTIIGAEVLNDHWVSVTSGSEDYSFKHMRKNQYEESLFRCEDDRFELDMLLESVNVTTRRVEELLDKINNNSIKTDCVVRVEDHFTAINLRCIERLYGDNRLDVMDVLKKNASLALPVILTRLKQKQEEWARCRFDFNKIWAEVYAKNYHKSLDHRSFYFKQQDAKSLSAKALLLEIKEIREEKSKDENVIQNFVSGERQNNTPHQEFKYWNFDVHDDIYQLMKYYIPQNCTTEQSDKVMKIWTNFVEPMLSISRDNNGDSEEDKFASYRESGTKENYQNGYHENEADEEGEESAHRSSSDTSGSETADVEDHYPEEHDGVHDNKAGSEGEVEERLLETVKPVTKYAPVVSHNDENGPRVFYGNDTFYVFFRLHQTLYSRLKDAKEKSTNDKWRCSNDTTPNNSYARFLDLLYTFLGGDADSAKYEDDCRTVLGTWSFPLFTLDKLIYKLSKQLLAIAMDEVDNKLLHLYTYERMRNPGSFVDELYYANARVIANDNNIYRFESSPISKTVGQSQTWLIIRLMDPGCDMSEAPSLSIDPNFEAYPTNQLVPVVPGKTKARLFLKRNKRKYACEDEDLAMMQAMEEVRILNRMECKINCITYKISYVLDTEDSMVRKGRKKVSKSIPSNGYSHKVQKFHKLLQSRILSMPT</sequence>
<keyword evidence="3" id="KW-0677">Repeat</keyword>
<evidence type="ECO:0000256" key="5">
    <source>
        <dbReference type="PROSITE-ProRule" id="PRU00810"/>
    </source>
</evidence>
<keyword evidence="2" id="KW-0678">Repressor</keyword>
<feature type="compositionally biased region" description="Basic and acidic residues" evidence="6">
    <location>
        <begin position="516"/>
        <end position="533"/>
    </location>
</feature>
<dbReference type="InterPro" id="IPR013194">
    <property type="entry name" value="HDAC_interact_dom"/>
</dbReference>
<feature type="region of interest" description="Disordered" evidence="6">
    <location>
        <begin position="827"/>
        <end position="907"/>
    </location>
</feature>
<dbReference type="EMBL" id="MNCJ02000332">
    <property type="protein sequence ID" value="KAF5757760.1"/>
    <property type="molecule type" value="Genomic_DNA"/>
</dbReference>
<dbReference type="PROSITE" id="PS51477">
    <property type="entry name" value="PAH"/>
    <property type="match status" value="3"/>
</dbReference>
<feature type="domain" description="Histone deacetylase interacting" evidence="7">
    <location>
        <begin position="553"/>
        <end position="653"/>
    </location>
</feature>
<proteinExistence type="predicted"/>
<dbReference type="GO" id="GO:0003714">
    <property type="term" value="F:transcription corepressor activity"/>
    <property type="evidence" value="ECO:0000318"/>
    <property type="project" value="GO_Central"/>
</dbReference>
<feature type="region of interest" description="Disordered" evidence="6">
    <location>
        <begin position="153"/>
        <end position="173"/>
    </location>
</feature>
<protein>
    <submittedName>
        <fullName evidence="9">Putative histone deacetylase interacting domain, Sin3</fullName>
    </submittedName>
    <submittedName>
        <fullName evidence="8">Transcription regulator Others family</fullName>
    </submittedName>
</protein>
<feature type="compositionally biased region" description="Basic and acidic residues" evidence="6">
    <location>
        <begin position="885"/>
        <end position="907"/>
    </location>
</feature>
<dbReference type="Gene3D" id="1.20.1160.11">
    <property type="entry name" value="Paired amphipathic helix"/>
    <property type="match status" value="3"/>
</dbReference>
<evidence type="ECO:0000259" key="7">
    <source>
        <dbReference type="SMART" id="SM00761"/>
    </source>
</evidence>
<dbReference type="InterPro" id="IPR003822">
    <property type="entry name" value="PAH"/>
</dbReference>
<dbReference type="GO" id="GO:0000122">
    <property type="term" value="P:negative regulation of transcription by RNA polymerase II"/>
    <property type="evidence" value="ECO:0000318"/>
    <property type="project" value="GO_Central"/>
</dbReference>
<dbReference type="Proteomes" id="UP000215914">
    <property type="component" value="Chromosome 17"/>
</dbReference>
<dbReference type="InParanoid" id="A0A251RUQ4"/>
<gene>
    <name evidence="9" type="ORF">HannXRQ_Chr17g0570321</name>
    <name evidence="8" type="ORF">HanXRQr2_Chr17g0830481</name>
</gene>
<dbReference type="Gramene" id="mRNA:HanXRQr2_Chr17g0830481">
    <property type="protein sequence ID" value="mRNA:HanXRQr2_Chr17g0830481"/>
    <property type="gene ID" value="HanXRQr2_Chr17g0830481"/>
</dbReference>
<evidence type="ECO:0000256" key="6">
    <source>
        <dbReference type="SAM" id="MobiDB-lite"/>
    </source>
</evidence>
<keyword evidence="10" id="KW-1185">Reference proteome</keyword>
<dbReference type="InterPro" id="IPR036600">
    <property type="entry name" value="PAH_sf"/>
</dbReference>
<reference evidence="8" key="3">
    <citation type="submission" date="2020-06" db="EMBL/GenBank/DDBJ databases">
        <title>Helianthus annuus Genome sequencing and assembly Release 2.</title>
        <authorList>
            <person name="Gouzy J."/>
            <person name="Langlade N."/>
            <person name="Munos S."/>
        </authorList>
    </citation>
    <scope>NUCLEOTIDE SEQUENCE</scope>
    <source>
        <tissue evidence="8">Leaves</tissue>
    </source>
</reference>
<evidence type="ECO:0000256" key="2">
    <source>
        <dbReference type="ARBA" id="ARBA00022491"/>
    </source>
</evidence>
<evidence type="ECO:0000256" key="4">
    <source>
        <dbReference type="ARBA" id="ARBA00023242"/>
    </source>
</evidence>
<reference evidence="8 10" key="1">
    <citation type="journal article" date="2017" name="Nature">
        <title>The sunflower genome provides insights into oil metabolism, flowering and Asterid evolution.</title>
        <authorList>
            <person name="Badouin H."/>
            <person name="Gouzy J."/>
            <person name="Grassa C.J."/>
            <person name="Murat F."/>
            <person name="Staton S.E."/>
            <person name="Cottret L."/>
            <person name="Lelandais-Briere C."/>
            <person name="Owens G.L."/>
            <person name="Carrere S."/>
            <person name="Mayjonade B."/>
            <person name="Legrand L."/>
            <person name="Gill N."/>
            <person name="Kane N.C."/>
            <person name="Bowers J.E."/>
            <person name="Hubner S."/>
            <person name="Bellec A."/>
            <person name="Berard A."/>
            <person name="Berges H."/>
            <person name="Blanchet N."/>
            <person name="Boniface M.C."/>
            <person name="Brunel D."/>
            <person name="Catrice O."/>
            <person name="Chaidir N."/>
            <person name="Claudel C."/>
            <person name="Donnadieu C."/>
            <person name="Faraut T."/>
            <person name="Fievet G."/>
            <person name="Helmstetter N."/>
            <person name="King M."/>
            <person name="Knapp S.J."/>
            <person name="Lai Z."/>
            <person name="Le Paslier M.C."/>
            <person name="Lippi Y."/>
            <person name="Lorenzon L."/>
            <person name="Mandel J.R."/>
            <person name="Marage G."/>
            <person name="Marchand G."/>
            <person name="Marquand E."/>
            <person name="Bret-Mestries E."/>
            <person name="Morien E."/>
            <person name="Nambeesan S."/>
            <person name="Nguyen T."/>
            <person name="Pegot-Espagnet P."/>
            <person name="Pouilly N."/>
            <person name="Raftis F."/>
            <person name="Sallet E."/>
            <person name="Schiex T."/>
            <person name="Thomas J."/>
            <person name="Vandecasteele C."/>
            <person name="Vares D."/>
            <person name="Vear F."/>
            <person name="Vautrin S."/>
            <person name="Crespi M."/>
            <person name="Mangin B."/>
            <person name="Burke J.M."/>
            <person name="Salse J."/>
            <person name="Munos S."/>
            <person name="Vincourt P."/>
            <person name="Rieseberg L.H."/>
            <person name="Langlade N.B."/>
        </authorList>
    </citation>
    <scope>NUCLEOTIDE SEQUENCE [LARGE SCALE GENOMIC DNA]</scope>
    <source>
        <strain evidence="10">cv. SF193</strain>
        <tissue evidence="8">Leaves</tissue>
    </source>
</reference>
<dbReference type="OMA" id="KPGINAC"/>
<organism evidence="9 10">
    <name type="scientific">Helianthus annuus</name>
    <name type="common">Common sunflower</name>
    <dbReference type="NCBI Taxonomy" id="4232"/>
    <lineage>
        <taxon>Eukaryota</taxon>
        <taxon>Viridiplantae</taxon>
        <taxon>Streptophyta</taxon>
        <taxon>Embryophyta</taxon>
        <taxon>Tracheophyta</taxon>
        <taxon>Spermatophyta</taxon>
        <taxon>Magnoliopsida</taxon>
        <taxon>eudicotyledons</taxon>
        <taxon>Gunneridae</taxon>
        <taxon>Pentapetalae</taxon>
        <taxon>asterids</taxon>
        <taxon>campanulids</taxon>
        <taxon>Asterales</taxon>
        <taxon>Asteraceae</taxon>
        <taxon>Asteroideae</taxon>
        <taxon>Heliantheae alliance</taxon>
        <taxon>Heliantheae</taxon>
        <taxon>Helianthus</taxon>
    </lineage>
</organism>
<feature type="compositionally biased region" description="Basic and acidic residues" evidence="6">
    <location>
        <begin position="839"/>
        <end position="849"/>
    </location>
</feature>
<dbReference type="PANTHER" id="PTHR12346:SF65">
    <property type="entry name" value="HISTONE DEACETYLASE INTERACTING DOMAIN, SIN3-RELATED"/>
    <property type="match status" value="1"/>
</dbReference>
<dbReference type="FunFam" id="1.20.1160.11:FF:000001">
    <property type="entry name" value="Paired amphipathic helix protein Sin3"/>
    <property type="match status" value="1"/>
</dbReference>